<evidence type="ECO:0000313" key="1">
    <source>
        <dbReference type="EMBL" id="MXV52530.1"/>
    </source>
</evidence>
<gene>
    <name evidence="1" type="ORF">GS399_16260</name>
</gene>
<organism evidence="1 2">
    <name type="scientific">Hufsiella arboris</name>
    <dbReference type="NCBI Taxonomy" id="2695275"/>
    <lineage>
        <taxon>Bacteria</taxon>
        <taxon>Pseudomonadati</taxon>
        <taxon>Bacteroidota</taxon>
        <taxon>Sphingobacteriia</taxon>
        <taxon>Sphingobacteriales</taxon>
        <taxon>Sphingobacteriaceae</taxon>
        <taxon>Hufsiella</taxon>
    </lineage>
</organism>
<name>A0A7K1YDQ5_9SPHI</name>
<dbReference type="Pfam" id="PF00300">
    <property type="entry name" value="His_Phos_1"/>
    <property type="match status" value="1"/>
</dbReference>
<dbReference type="Gene3D" id="3.40.50.1240">
    <property type="entry name" value="Phosphoglycerate mutase-like"/>
    <property type="match status" value="1"/>
</dbReference>
<proteinExistence type="predicted"/>
<sequence length="166" mass="18640">MMKQLLLVRHAKSDWDNPDLKDFDKPLNKRGSVNAPEMAERLFKKNIIPQQLVSSPALRAISTAQSFAKIWGVPESDIQQQTSIYEASFTILLNVINNLDGRFDFVALFGHNPGLTNLVAHLSDQGVYNIPTCGVVLLEFDFDSWKYISGSTGQLVLFDYPKNPNI</sequence>
<dbReference type="PANTHER" id="PTHR47623:SF1">
    <property type="entry name" value="OS09G0287300 PROTEIN"/>
    <property type="match status" value="1"/>
</dbReference>
<dbReference type="EMBL" id="WVHT01000008">
    <property type="protein sequence ID" value="MXV52530.1"/>
    <property type="molecule type" value="Genomic_DNA"/>
</dbReference>
<comment type="caution">
    <text evidence="1">The sequence shown here is derived from an EMBL/GenBank/DDBJ whole genome shotgun (WGS) entry which is preliminary data.</text>
</comment>
<protein>
    <submittedName>
        <fullName evidence="1">Histidine phosphatase family protein</fullName>
    </submittedName>
</protein>
<dbReference type="InterPro" id="IPR029033">
    <property type="entry name" value="His_PPase_superfam"/>
</dbReference>
<dbReference type="CDD" id="cd07067">
    <property type="entry name" value="HP_PGM_like"/>
    <property type="match status" value="1"/>
</dbReference>
<accession>A0A7K1YDQ5</accession>
<dbReference type="PANTHER" id="PTHR47623">
    <property type="entry name" value="OS09G0287300 PROTEIN"/>
    <property type="match status" value="1"/>
</dbReference>
<dbReference type="InterPro" id="IPR013078">
    <property type="entry name" value="His_Pase_superF_clade-1"/>
</dbReference>
<keyword evidence="2" id="KW-1185">Reference proteome</keyword>
<evidence type="ECO:0000313" key="2">
    <source>
        <dbReference type="Proteomes" id="UP000466586"/>
    </source>
</evidence>
<dbReference type="AlphaFoldDB" id="A0A7K1YDQ5"/>
<reference evidence="1 2" key="1">
    <citation type="submission" date="2019-11" db="EMBL/GenBank/DDBJ databases">
        <title>Pedobacter sp. HMF7647 Genome sequencing and assembly.</title>
        <authorList>
            <person name="Kang H."/>
            <person name="Kim H."/>
            <person name="Joh K."/>
        </authorList>
    </citation>
    <scope>NUCLEOTIDE SEQUENCE [LARGE SCALE GENOMIC DNA]</scope>
    <source>
        <strain evidence="1 2">HMF7647</strain>
    </source>
</reference>
<dbReference type="SUPFAM" id="SSF53254">
    <property type="entry name" value="Phosphoglycerate mutase-like"/>
    <property type="match status" value="1"/>
</dbReference>
<dbReference type="Proteomes" id="UP000466586">
    <property type="component" value="Unassembled WGS sequence"/>
</dbReference>